<keyword evidence="2" id="KW-1185">Reference proteome</keyword>
<gene>
    <name evidence="1" type="ORF">L210DRAFT_3223849</name>
</gene>
<sequence length="227" mass="25552">MLSRHRDVIRLLQRFPNRTYPVCRVYVTVRVPVPLGLIHLPPPYRLTVSTLIFRSGHIPNTLSLSYTKFEIETRTSVFSICPRSPESKATAENVICTVSIEFAAFLDLYALRSSELVRSFVPCFVHGPGSLNSRKRGWVLRAVCSGENDRSSVSPLALPVTFSFTRILGVCQHGSRHTKYWRRRGTGMITSALRPRPLASNPSLHSHHCSTWIMSSRACMDLKIGAE</sequence>
<comment type="caution">
    <text evidence="1">The sequence shown here is derived from an EMBL/GenBank/DDBJ whole genome shotgun (WGS) entry which is preliminary data.</text>
</comment>
<reference evidence="1" key="1">
    <citation type="submission" date="2019-10" db="EMBL/GenBank/DDBJ databases">
        <authorList>
            <consortium name="DOE Joint Genome Institute"/>
            <person name="Kuo A."/>
            <person name="Miyauchi S."/>
            <person name="Kiss E."/>
            <person name="Drula E."/>
            <person name="Kohler A."/>
            <person name="Sanchez-Garcia M."/>
            <person name="Andreopoulos B."/>
            <person name="Barry K.W."/>
            <person name="Bonito G."/>
            <person name="Buee M."/>
            <person name="Carver A."/>
            <person name="Chen C."/>
            <person name="Cichocki N."/>
            <person name="Clum A."/>
            <person name="Culley D."/>
            <person name="Crous P.W."/>
            <person name="Fauchery L."/>
            <person name="Girlanda M."/>
            <person name="Hayes R."/>
            <person name="Keri Z."/>
            <person name="LaButti K."/>
            <person name="Lipzen A."/>
            <person name="Lombard V."/>
            <person name="Magnuson J."/>
            <person name="Maillard F."/>
            <person name="Morin E."/>
            <person name="Murat C."/>
            <person name="Nolan M."/>
            <person name="Ohm R."/>
            <person name="Pangilinan J."/>
            <person name="Pereira M."/>
            <person name="Perotto S."/>
            <person name="Peter M."/>
            <person name="Riley R."/>
            <person name="Sitrit Y."/>
            <person name="Stielow B."/>
            <person name="Szollosi G."/>
            <person name="Zifcakova L."/>
            <person name="Stursova M."/>
            <person name="Spatafora J.W."/>
            <person name="Tedersoo L."/>
            <person name="Vaario L.-M."/>
            <person name="Yamada A."/>
            <person name="Yan M."/>
            <person name="Wang P."/>
            <person name="Xu J."/>
            <person name="Bruns T."/>
            <person name="Baldrian P."/>
            <person name="Vilgalys R."/>
            <person name="Henrissat B."/>
            <person name="Grigoriev I.V."/>
            <person name="Hibbett D."/>
            <person name="Nagy L.G."/>
            <person name="Martin F.M."/>
        </authorList>
    </citation>
    <scope>NUCLEOTIDE SEQUENCE</scope>
    <source>
        <strain evidence="1">BED1</strain>
    </source>
</reference>
<organism evidence="1 2">
    <name type="scientific">Boletus edulis BED1</name>
    <dbReference type="NCBI Taxonomy" id="1328754"/>
    <lineage>
        <taxon>Eukaryota</taxon>
        <taxon>Fungi</taxon>
        <taxon>Dikarya</taxon>
        <taxon>Basidiomycota</taxon>
        <taxon>Agaricomycotina</taxon>
        <taxon>Agaricomycetes</taxon>
        <taxon>Agaricomycetidae</taxon>
        <taxon>Boletales</taxon>
        <taxon>Boletineae</taxon>
        <taxon>Boletaceae</taxon>
        <taxon>Boletoideae</taxon>
        <taxon>Boletus</taxon>
    </lineage>
</organism>
<reference evidence="1" key="2">
    <citation type="journal article" date="2020" name="Nat. Commun.">
        <title>Large-scale genome sequencing of mycorrhizal fungi provides insights into the early evolution of symbiotic traits.</title>
        <authorList>
            <person name="Miyauchi S."/>
            <person name="Kiss E."/>
            <person name="Kuo A."/>
            <person name="Drula E."/>
            <person name="Kohler A."/>
            <person name="Sanchez-Garcia M."/>
            <person name="Morin E."/>
            <person name="Andreopoulos B."/>
            <person name="Barry K.W."/>
            <person name="Bonito G."/>
            <person name="Buee M."/>
            <person name="Carver A."/>
            <person name="Chen C."/>
            <person name="Cichocki N."/>
            <person name="Clum A."/>
            <person name="Culley D."/>
            <person name="Crous P.W."/>
            <person name="Fauchery L."/>
            <person name="Girlanda M."/>
            <person name="Hayes R.D."/>
            <person name="Keri Z."/>
            <person name="LaButti K."/>
            <person name="Lipzen A."/>
            <person name="Lombard V."/>
            <person name="Magnuson J."/>
            <person name="Maillard F."/>
            <person name="Murat C."/>
            <person name="Nolan M."/>
            <person name="Ohm R.A."/>
            <person name="Pangilinan J."/>
            <person name="Pereira M.F."/>
            <person name="Perotto S."/>
            <person name="Peter M."/>
            <person name="Pfister S."/>
            <person name="Riley R."/>
            <person name="Sitrit Y."/>
            <person name="Stielow J.B."/>
            <person name="Szollosi G."/>
            <person name="Zifcakova L."/>
            <person name="Stursova M."/>
            <person name="Spatafora J.W."/>
            <person name="Tedersoo L."/>
            <person name="Vaario L.M."/>
            <person name="Yamada A."/>
            <person name="Yan M."/>
            <person name="Wang P."/>
            <person name="Xu J."/>
            <person name="Bruns T."/>
            <person name="Baldrian P."/>
            <person name="Vilgalys R."/>
            <person name="Dunand C."/>
            <person name="Henrissat B."/>
            <person name="Grigoriev I.V."/>
            <person name="Hibbett D."/>
            <person name="Nagy L.G."/>
            <person name="Martin F.M."/>
        </authorList>
    </citation>
    <scope>NUCLEOTIDE SEQUENCE</scope>
    <source>
        <strain evidence="1">BED1</strain>
    </source>
</reference>
<name>A0AAD4G8G1_BOLED</name>
<evidence type="ECO:0000313" key="2">
    <source>
        <dbReference type="Proteomes" id="UP001194468"/>
    </source>
</evidence>
<dbReference type="Proteomes" id="UP001194468">
    <property type="component" value="Unassembled WGS sequence"/>
</dbReference>
<evidence type="ECO:0000313" key="1">
    <source>
        <dbReference type="EMBL" id="KAF8425373.1"/>
    </source>
</evidence>
<accession>A0AAD4G8G1</accession>
<dbReference type="EMBL" id="WHUW01000096">
    <property type="protein sequence ID" value="KAF8425373.1"/>
    <property type="molecule type" value="Genomic_DNA"/>
</dbReference>
<dbReference type="AlphaFoldDB" id="A0AAD4G8G1"/>
<proteinExistence type="predicted"/>
<protein>
    <submittedName>
        <fullName evidence="1">Uncharacterized protein</fullName>
    </submittedName>
</protein>